<comment type="caution">
    <text evidence="2">The sequence shown here is derived from an EMBL/GenBank/DDBJ whole genome shotgun (WGS) entry which is preliminary data.</text>
</comment>
<keyword evidence="3" id="KW-1185">Reference proteome</keyword>
<gene>
    <name evidence="1" type="ORF">C8E03_101114</name>
    <name evidence="2" type="ORF">CG710_002400</name>
</gene>
<dbReference type="OrthoDB" id="2044466at2"/>
<protein>
    <submittedName>
        <fullName evidence="2">Uncharacterized protein</fullName>
    </submittedName>
</protein>
<dbReference type="Proteomes" id="UP000216411">
    <property type="component" value="Unassembled WGS sequence"/>
</dbReference>
<dbReference type="RefSeq" id="WP_094376919.1">
    <property type="nucleotide sequence ID" value="NZ_NOKA02000002.1"/>
</dbReference>
<reference evidence="2 3" key="1">
    <citation type="journal article" date="2017" name="Genome Announc.">
        <title>Draft Genome Sequence of a Sporulating and Motile Strain of Lachnotalea glycerini Isolated from Water in Quebec City, Canada.</title>
        <authorList>
            <person name="Maheux A.F."/>
            <person name="Boudreau D.K."/>
            <person name="Berube E."/>
            <person name="Boissinot M."/>
            <person name="Raymond F."/>
            <person name="Brodeur S."/>
            <person name="Corbeil J."/>
            <person name="Isabel S."/>
            <person name="Omar R.F."/>
            <person name="Bergeron M.G."/>
        </authorList>
    </citation>
    <scope>NUCLEOTIDE SEQUENCE [LARGE SCALE GENOMIC DNA]</scope>
    <source>
        <strain evidence="2 3">CCRI-19302</strain>
    </source>
</reference>
<organism evidence="2 3">
    <name type="scientific">Lachnotalea glycerini</name>
    <dbReference type="NCBI Taxonomy" id="1763509"/>
    <lineage>
        <taxon>Bacteria</taxon>
        <taxon>Bacillati</taxon>
        <taxon>Bacillota</taxon>
        <taxon>Clostridia</taxon>
        <taxon>Lachnospirales</taxon>
        <taxon>Lachnospiraceae</taxon>
        <taxon>Lachnotalea</taxon>
    </lineage>
</organism>
<dbReference type="EMBL" id="NOKA02000002">
    <property type="protein sequence ID" value="RDY32805.1"/>
    <property type="molecule type" value="Genomic_DNA"/>
</dbReference>
<evidence type="ECO:0000313" key="4">
    <source>
        <dbReference type="Proteomes" id="UP000247523"/>
    </source>
</evidence>
<evidence type="ECO:0000313" key="1">
    <source>
        <dbReference type="EMBL" id="PXV95485.1"/>
    </source>
</evidence>
<reference evidence="1 4" key="2">
    <citation type="submission" date="2018-05" db="EMBL/GenBank/DDBJ databases">
        <title>Genomic Encyclopedia of Type Strains, Phase IV (KMG-IV): sequencing the most valuable type-strain genomes for metagenomic binning, comparative biology and taxonomic classification.</title>
        <authorList>
            <person name="Goeker M."/>
        </authorList>
    </citation>
    <scope>NUCLEOTIDE SEQUENCE [LARGE SCALE GENOMIC DNA]</scope>
    <source>
        <strain evidence="1 4">DSM 28816</strain>
    </source>
</reference>
<evidence type="ECO:0000313" key="2">
    <source>
        <dbReference type="EMBL" id="RDY32805.1"/>
    </source>
</evidence>
<dbReference type="Proteomes" id="UP000247523">
    <property type="component" value="Unassembled WGS sequence"/>
</dbReference>
<evidence type="ECO:0000313" key="3">
    <source>
        <dbReference type="Proteomes" id="UP000216411"/>
    </source>
</evidence>
<accession>A0A255IK41</accession>
<dbReference type="AlphaFoldDB" id="A0A255IK41"/>
<sequence length="144" mass="17131">MGNAETRSYVPGRPKYIIEDSSSKNSMLCSFIKRKMSDTENDYGWLEPNGTFHAVEWEEHQEWADEWIRNNIPENEYLYGTGFTLLAGDYLVKKGWILLHNPSQGIAFATRSRNCRITKNQKKFLYDYYMERNCEKEANKFYWD</sequence>
<reference evidence="2" key="3">
    <citation type="submission" date="2018-07" db="EMBL/GenBank/DDBJ databases">
        <authorList>
            <person name="Quirk P.G."/>
            <person name="Krulwich T.A."/>
        </authorList>
    </citation>
    <scope>NUCLEOTIDE SEQUENCE</scope>
    <source>
        <strain evidence="2">CCRI-19302</strain>
    </source>
</reference>
<dbReference type="EMBL" id="QICS01000001">
    <property type="protein sequence ID" value="PXV95485.1"/>
    <property type="molecule type" value="Genomic_DNA"/>
</dbReference>
<name>A0A255IK41_9FIRM</name>
<proteinExistence type="predicted"/>